<keyword evidence="4" id="KW-1185">Reference proteome</keyword>
<organism evidence="2 4">
    <name type="scientific">Didymodactylos carnosus</name>
    <dbReference type="NCBI Taxonomy" id="1234261"/>
    <lineage>
        <taxon>Eukaryota</taxon>
        <taxon>Metazoa</taxon>
        <taxon>Spiralia</taxon>
        <taxon>Gnathifera</taxon>
        <taxon>Rotifera</taxon>
        <taxon>Eurotatoria</taxon>
        <taxon>Bdelloidea</taxon>
        <taxon>Philodinida</taxon>
        <taxon>Philodinidae</taxon>
        <taxon>Didymodactylos</taxon>
    </lineage>
</organism>
<protein>
    <recommendedName>
        <fullName evidence="1">Tc1-like transposase DDE domain-containing protein</fullName>
    </recommendedName>
</protein>
<dbReference type="InterPro" id="IPR038717">
    <property type="entry name" value="Tc1-like_DDE_dom"/>
</dbReference>
<sequence length="100" mass="11743">MLTEDGYRNVLENHLLNIGTTTGGGDWFLQQDKAPIHRAKANLPWFRAKKIQLLEWSSLSSDLNLIENLWRILPKRVYAGGRQFYYKEELKKQLKLNGRK</sequence>
<name>A0A816BL33_9BILA</name>
<dbReference type="EMBL" id="CAJOBC010104689">
    <property type="protein sequence ID" value="CAF4493317.1"/>
    <property type="molecule type" value="Genomic_DNA"/>
</dbReference>
<accession>A0A816BL33</accession>
<dbReference type="InterPro" id="IPR036397">
    <property type="entry name" value="RNaseH_sf"/>
</dbReference>
<dbReference type="AlphaFoldDB" id="A0A816BL33"/>
<dbReference type="Proteomes" id="UP000663829">
    <property type="component" value="Unassembled WGS sequence"/>
</dbReference>
<dbReference type="Gene3D" id="3.30.420.10">
    <property type="entry name" value="Ribonuclease H-like superfamily/Ribonuclease H"/>
    <property type="match status" value="1"/>
</dbReference>
<evidence type="ECO:0000313" key="4">
    <source>
        <dbReference type="Proteomes" id="UP000663829"/>
    </source>
</evidence>
<dbReference type="OrthoDB" id="9996331at2759"/>
<gene>
    <name evidence="2" type="ORF">GPM918_LOCUS43055</name>
    <name evidence="3" type="ORF">SRO942_LOCUS44445</name>
</gene>
<dbReference type="Proteomes" id="UP000681722">
    <property type="component" value="Unassembled WGS sequence"/>
</dbReference>
<evidence type="ECO:0000313" key="2">
    <source>
        <dbReference type="EMBL" id="CAF1610551.1"/>
    </source>
</evidence>
<comment type="caution">
    <text evidence="2">The sequence shown here is derived from an EMBL/GenBank/DDBJ whole genome shotgun (WGS) entry which is preliminary data.</text>
</comment>
<reference evidence="2" key="1">
    <citation type="submission" date="2021-02" db="EMBL/GenBank/DDBJ databases">
        <authorList>
            <person name="Nowell W R."/>
        </authorList>
    </citation>
    <scope>NUCLEOTIDE SEQUENCE</scope>
</reference>
<dbReference type="GO" id="GO:0003676">
    <property type="term" value="F:nucleic acid binding"/>
    <property type="evidence" value="ECO:0007669"/>
    <property type="project" value="InterPro"/>
</dbReference>
<evidence type="ECO:0000259" key="1">
    <source>
        <dbReference type="Pfam" id="PF13358"/>
    </source>
</evidence>
<proteinExistence type="predicted"/>
<dbReference type="EMBL" id="CAJNOQ010037953">
    <property type="protein sequence ID" value="CAF1610551.1"/>
    <property type="molecule type" value="Genomic_DNA"/>
</dbReference>
<evidence type="ECO:0000313" key="3">
    <source>
        <dbReference type="EMBL" id="CAF4493317.1"/>
    </source>
</evidence>
<feature type="domain" description="Tc1-like transposase DDE" evidence="1">
    <location>
        <begin position="26"/>
        <end position="91"/>
    </location>
</feature>
<dbReference type="Pfam" id="PF13358">
    <property type="entry name" value="DDE_3"/>
    <property type="match status" value="1"/>
</dbReference>